<dbReference type="Gene3D" id="3.30.450.40">
    <property type="match status" value="1"/>
</dbReference>
<dbReference type="Proteomes" id="UP000199092">
    <property type="component" value="Chromosome I"/>
</dbReference>
<evidence type="ECO:0000313" key="6">
    <source>
        <dbReference type="EMBL" id="SDS67986.1"/>
    </source>
</evidence>
<dbReference type="InterPro" id="IPR003018">
    <property type="entry name" value="GAF"/>
</dbReference>
<dbReference type="InterPro" id="IPR029016">
    <property type="entry name" value="GAF-like_dom_sf"/>
</dbReference>
<keyword evidence="1" id="KW-0808">Transferase</keyword>
<dbReference type="RefSeq" id="WP_157720428.1">
    <property type="nucleotide sequence ID" value="NZ_LT629749.1"/>
</dbReference>
<organism evidence="6 7">
    <name type="scientific">Friedmanniella luteola</name>
    <dbReference type="NCBI Taxonomy" id="546871"/>
    <lineage>
        <taxon>Bacteria</taxon>
        <taxon>Bacillati</taxon>
        <taxon>Actinomycetota</taxon>
        <taxon>Actinomycetes</taxon>
        <taxon>Propionibacteriales</taxon>
        <taxon>Nocardioidaceae</taxon>
        <taxon>Friedmanniella</taxon>
    </lineage>
</organism>
<name>A0A1H1U6W1_9ACTN</name>
<dbReference type="SUPFAM" id="SSF52172">
    <property type="entry name" value="CheY-like"/>
    <property type="match status" value="1"/>
</dbReference>
<dbReference type="InterPro" id="IPR011006">
    <property type="entry name" value="CheY-like_superfamily"/>
</dbReference>
<dbReference type="SUPFAM" id="SSF55781">
    <property type="entry name" value="GAF domain-like"/>
    <property type="match status" value="1"/>
</dbReference>
<evidence type="ECO:0000313" key="7">
    <source>
        <dbReference type="Proteomes" id="UP000199092"/>
    </source>
</evidence>
<evidence type="ECO:0000256" key="4">
    <source>
        <dbReference type="ARBA" id="ARBA00023163"/>
    </source>
</evidence>
<dbReference type="PIRSF" id="PIRSF036625">
    <property type="entry name" value="GAF_ANTAR"/>
    <property type="match status" value="1"/>
</dbReference>
<keyword evidence="4" id="KW-0804">Transcription</keyword>
<keyword evidence="2" id="KW-0418">Kinase</keyword>
<evidence type="ECO:0000256" key="2">
    <source>
        <dbReference type="ARBA" id="ARBA00022777"/>
    </source>
</evidence>
<feature type="domain" description="ANTAR" evidence="5">
    <location>
        <begin position="182"/>
        <end position="243"/>
    </location>
</feature>
<dbReference type="InterPro" id="IPR005561">
    <property type="entry name" value="ANTAR"/>
</dbReference>
<dbReference type="GO" id="GO:0003723">
    <property type="term" value="F:RNA binding"/>
    <property type="evidence" value="ECO:0007669"/>
    <property type="project" value="InterPro"/>
</dbReference>
<gene>
    <name evidence="6" type="ORF">SAMN04488543_2178</name>
</gene>
<dbReference type="Pfam" id="PF03861">
    <property type="entry name" value="ANTAR"/>
    <property type="match status" value="1"/>
</dbReference>
<dbReference type="EMBL" id="LT629749">
    <property type="protein sequence ID" value="SDS67986.1"/>
    <property type="molecule type" value="Genomic_DNA"/>
</dbReference>
<evidence type="ECO:0000259" key="5">
    <source>
        <dbReference type="PROSITE" id="PS50921"/>
    </source>
</evidence>
<sequence length="258" mass="26962">MHDAPVTPAAPQAGPLRPATPLRVLAELGPMLQVEDRASLTRVLQRVTAAAWSVVPELTEVSVTLIEDGSPATAAFAGSLASYLDQRQYEEAFGPCLDAAVTGSTIAVDTADPASPYPEFRRVAAGVGITQVVAVGLPIAHRTAGALNLYSASLRPLSPASHALAETFAGFAAVAVANASRHASAAEEAAHMRSAIRAHSVIEQARGILMATGGTTAEEAIAQLAQESRRQHRAIWDVASEVVDRVRAQPRVRAQSQV</sequence>
<keyword evidence="7" id="KW-1185">Reference proteome</keyword>
<dbReference type="InterPro" id="IPR012074">
    <property type="entry name" value="GAF_ANTAR"/>
</dbReference>
<keyword evidence="3" id="KW-0805">Transcription regulation</keyword>
<evidence type="ECO:0000256" key="3">
    <source>
        <dbReference type="ARBA" id="ARBA00023015"/>
    </source>
</evidence>
<dbReference type="STRING" id="546871.SAMN04488543_2178"/>
<dbReference type="SMART" id="SM01012">
    <property type="entry name" value="ANTAR"/>
    <property type="match status" value="1"/>
</dbReference>
<dbReference type="InterPro" id="IPR036388">
    <property type="entry name" value="WH-like_DNA-bd_sf"/>
</dbReference>
<dbReference type="AlphaFoldDB" id="A0A1H1U6W1"/>
<protein>
    <submittedName>
        <fullName evidence="6">ANTAR domain-containing protein</fullName>
    </submittedName>
</protein>
<dbReference type="Pfam" id="PF13185">
    <property type="entry name" value="GAF_2"/>
    <property type="match status" value="1"/>
</dbReference>
<proteinExistence type="predicted"/>
<dbReference type="GO" id="GO:0016301">
    <property type="term" value="F:kinase activity"/>
    <property type="evidence" value="ECO:0007669"/>
    <property type="project" value="UniProtKB-KW"/>
</dbReference>
<accession>A0A1H1U6W1</accession>
<dbReference type="PROSITE" id="PS50921">
    <property type="entry name" value="ANTAR"/>
    <property type="match status" value="1"/>
</dbReference>
<dbReference type="OrthoDB" id="7466251at2"/>
<evidence type="ECO:0000256" key="1">
    <source>
        <dbReference type="ARBA" id="ARBA00022679"/>
    </source>
</evidence>
<dbReference type="Gene3D" id="1.10.10.10">
    <property type="entry name" value="Winged helix-like DNA-binding domain superfamily/Winged helix DNA-binding domain"/>
    <property type="match status" value="1"/>
</dbReference>
<reference evidence="6 7" key="1">
    <citation type="submission" date="2016-10" db="EMBL/GenBank/DDBJ databases">
        <authorList>
            <person name="de Groot N.N."/>
        </authorList>
    </citation>
    <scope>NUCLEOTIDE SEQUENCE [LARGE SCALE GENOMIC DNA]</scope>
    <source>
        <strain evidence="6 7">DSM 21741</strain>
    </source>
</reference>